<dbReference type="EMBL" id="JAUSQZ010000001">
    <property type="protein sequence ID" value="MDP9831276.1"/>
    <property type="molecule type" value="Genomic_DNA"/>
</dbReference>
<reference evidence="3 4" key="1">
    <citation type="submission" date="2023-07" db="EMBL/GenBank/DDBJ databases">
        <title>Sequencing the genomes of 1000 actinobacteria strains.</title>
        <authorList>
            <person name="Klenk H.-P."/>
        </authorList>
    </citation>
    <scope>NUCLEOTIDE SEQUENCE [LARGE SCALE GENOMIC DNA]</scope>
    <source>
        <strain evidence="3 4">DSM 44388</strain>
    </source>
</reference>
<dbReference type="CDD" id="cd06262">
    <property type="entry name" value="metallo-hydrolase-like_MBL-fold"/>
    <property type="match status" value="1"/>
</dbReference>
<feature type="region of interest" description="Disordered" evidence="1">
    <location>
        <begin position="198"/>
        <end position="219"/>
    </location>
</feature>
<dbReference type="Gene3D" id="3.60.15.10">
    <property type="entry name" value="Ribonuclease Z/Hydroxyacylglutathione hydrolase-like"/>
    <property type="match status" value="1"/>
</dbReference>
<evidence type="ECO:0000313" key="3">
    <source>
        <dbReference type="EMBL" id="MDP9831276.1"/>
    </source>
</evidence>
<sequence length="219" mass="23403">MVYNGEVTPGGPADVRELPDAVIRKASVSPQDNNAYLITCRATGDQLLIDAADDAERVSTLIGEGGGPLRGIVTTHQHWDHHRALAEIAEVTKAPTLAGEDDADALPVKPDVRLRHGDTVAVGELTLDVVHLRGHTPGSVTLVLTSPDGSVHAFTGDSLFPGGVGKTFDGDAFSSLIGDVEERLFNAYPDETWIYPGHGKDTTLGAERPSLPQWRERGW</sequence>
<dbReference type="InterPro" id="IPR036866">
    <property type="entry name" value="RibonucZ/Hydroxyglut_hydro"/>
</dbReference>
<dbReference type="Pfam" id="PF00753">
    <property type="entry name" value="Lactamase_B"/>
    <property type="match status" value="1"/>
</dbReference>
<dbReference type="InterPro" id="IPR051453">
    <property type="entry name" value="MBL_Glyoxalase_II"/>
</dbReference>
<dbReference type="InterPro" id="IPR001279">
    <property type="entry name" value="Metallo-B-lactamas"/>
</dbReference>
<feature type="domain" description="Metallo-beta-lactamase" evidence="2">
    <location>
        <begin position="32"/>
        <end position="198"/>
    </location>
</feature>
<accession>A0ABT9PEZ3</accession>
<dbReference type="SMART" id="SM00849">
    <property type="entry name" value="Lactamase_B"/>
    <property type="match status" value="1"/>
</dbReference>
<evidence type="ECO:0000256" key="1">
    <source>
        <dbReference type="SAM" id="MobiDB-lite"/>
    </source>
</evidence>
<keyword evidence="4" id="KW-1185">Reference proteome</keyword>
<gene>
    <name evidence="3" type="ORF">J2S57_007025</name>
</gene>
<organism evidence="3 4">
    <name type="scientific">Kineosporia succinea</name>
    <dbReference type="NCBI Taxonomy" id="84632"/>
    <lineage>
        <taxon>Bacteria</taxon>
        <taxon>Bacillati</taxon>
        <taxon>Actinomycetota</taxon>
        <taxon>Actinomycetes</taxon>
        <taxon>Kineosporiales</taxon>
        <taxon>Kineosporiaceae</taxon>
        <taxon>Kineosporia</taxon>
    </lineage>
</organism>
<proteinExistence type="predicted"/>
<evidence type="ECO:0000313" key="4">
    <source>
        <dbReference type="Proteomes" id="UP001235712"/>
    </source>
</evidence>
<dbReference type="PANTHER" id="PTHR46233">
    <property type="entry name" value="HYDROXYACYLGLUTATHIONE HYDROLASE GLOC"/>
    <property type="match status" value="1"/>
</dbReference>
<protein>
    <submittedName>
        <fullName evidence="3">Glyoxylase-like metal-dependent hydrolase (Beta-lactamase superfamily II)</fullName>
    </submittedName>
</protein>
<evidence type="ECO:0000259" key="2">
    <source>
        <dbReference type="SMART" id="SM00849"/>
    </source>
</evidence>
<dbReference type="Proteomes" id="UP001235712">
    <property type="component" value="Unassembled WGS sequence"/>
</dbReference>
<dbReference type="PANTHER" id="PTHR46233:SF1">
    <property type="entry name" value="CONSERVED PROTEIN"/>
    <property type="match status" value="1"/>
</dbReference>
<dbReference type="SUPFAM" id="SSF56281">
    <property type="entry name" value="Metallo-hydrolase/oxidoreductase"/>
    <property type="match status" value="1"/>
</dbReference>
<dbReference type="RefSeq" id="WP_307250892.1">
    <property type="nucleotide sequence ID" value="NZ_JAUSQZ010000001.1"/>
</dbReference>
<comment type="caution">
    <text evidence="3">The sequence shown here is derived from an EMBL/GenBank/DDBJ whole genome shotgun (WGS) entry which is preliminary data.</text>
</comment>
<name>A0ABT9PEZ3_9ACTN</name>